<organism evidence="1 2">
    <name type="scientific">Asanoa ferruginea</name>
    <dbReference type="NCBI Taxonomy" id="53367"/>
    <lineage>
        <taxon>Bacteria</taxon>
        <taxon>Bacillati</taxon>
        <taxon>Actinomycetota</taxon>
        <taxon>Actinomycetes</taxon>
        <taxon>Micromonosporales</taxon>
        <taxon>Micromonosporaceae</taxon>
        <taxon>Asanoa</taxon>
    </lineage>
</organism>
<dbReference type="PANTHER" id="PTHR34387">
    <property type="entry name" value="SLR1258 PROTEIN"/>
    <property type="match status" value="1"/>
</dbReference>
<dbReference type="PANTHER" id="PTHR34387:SF1">
    <property type="entry name" value="PERIPLASMIC IMMUNOGENIC PROTEIN"/>
    <property type="match status" value="1"/>
</dbReference>
<dbReference type="Pfam" id="PF04402">
    <property type="entry name" value="SIMPL"/>
    <property type="match status" value="1"/>
</dbReference>
<dbReference type="AlphaFoldDB" id="A0A3D9ZTV5"/>
<accession>A0A3D9ZTV5</accession>
<dbReference type="GO" id="GO:0006974">
    <property type="term" value="P:DNA damage response"/>
    <property type="evidence" value="ECO:0007669"/>
    <property type="project" value="TreeGrafter"/>
</dbReference>
<reference evidence="1 2" key="1">
    <citation type="submission" date="2018-08" db="EMBL/GenBank/DDBJ databases">
        <title>Sequencing the genomes of 1000 actinobacteria strains.</title>
        <authorList>
            <person name="Klenk H.-P."/>
        </authorList>
    </citation>
    <scope>NUCLEOTIDE SEQUENCE [LARGE SCALE GENOMIC DNA]</scope>
    <source>
        <strain evidence="1 2">DSM 44099</strain>
    </source>
</reference>
<gene>
    <name evidence="1" type="ORF">DFJ67_3105</name>
</gene>
<evidence type="ECO:0000313" key="2">
    <source>
        <dbReference type="Proteomes" id="UP000256913"/>
    </source>
</evidence>
<sequence length="245" mass="26611">MPDWSGVHAGRCGGWPSPGGAYRGWMADPVVAVRGEAVREVPPEIARFAVTVVARDKDRQATLRRLAERADHTRALIDGYGAAIERREAGNLRVFPERKRAGEKVSAYHGTVTTTVTVADFEVLGELMLRLANQEQTEIVGPWWELRPDSPARREVRRAAIDDAIAVARDYATALGARITALVEVADAGMRAPGMQPMFARAGIERDSAASGVPAIDLDPQVQSVFATIEARFTISEPTALQNNN</sequence>
<keyword evidence="2" id="KW-1185">Reference proteome</keyword>
<dbReference type="InterPro" id="IPR052022">
    <property type="entry name" value="26kDa_periplasmic_antigen"/>
</dbReference>
<comment type="caution">
    <text evidence="1">The sequence shown here is derived from an EMBL/GenBank/DDBJ whole genome shotgun (WGS) entry which is preliminary data.</text>
</comment>
<name>A0A3D9ZTV5_9ACTN</name>
<dbReference type="InterPro" id="IPR007497">
    <property type="entry name" value="SIMPL/DUF541"/>
</dbReference>
<evidence type="ECO:0008006" key="3">
    <source>
        <dbReference type="Google" id="ProtNLM"/>
    </source>
</evidence>
<protein>
    <recommendedName>
        <fullName evidence="3">DUF541 domain-containing protein</fullName>
    </recommendedName>
</protein>
<dbReference type="Proteomes" id="UP000256913">
    <property type="component" value="Unassembled WGS sequence"/>
</dbReference>
<evidence type="ECO:0000313" key="1">
    <source>
        <dbReference type="EMBL" id="REF97110.1"/>
    </source>
</evidence>
<dbReference type="Gene3D" id="3.30.110.170">
    <property type="entry name" value="Protein of unknown function (DUF541), domain 1"/>
    <property type="match status" value="1"/>
</dbReference>
<proteinExistence type="predicted"/>
<dbReference type="EMBL" id="QUMQ01000001">
    <property type="protein sequence ID" value="REF97110.1"/>
    <property type="molecule type" value="Genomic_DNA"/>
</dbReference>
<dbReference type="Gene3D" id="3.30.70.2970">
    <property type="entry name" value="Protein of unknown function (DUF541), domain 2"/>
    <property type="match status" value="1"/>
</dbReference>